<name>A0A0J1I3Z9_NIACI</name>
<keyword evidence="3" id="KW-1185">Reference proteome</keyword>
<feature type="transmembrane region" description="Helical" evidence="1">
    <location>
        <begin position="45"/>
        <end position="66"/>
    </location>
</feature>
<feature type="transmembrane region" description="Helical" evidence="1">
    <location>
        <begin position="72"/>
        <end position="90"/>
    </location>
</feature>
<gene>
    <name evidence="2" type="ORF">ABW02_23300</name>
</gene>
<dbReference type="OrthoDB" id="195502at2"/>
<dbReference type="AlphaFoldDB" id="A0A0J1I3Z9"/>
<reference evidence="2 3" key="1">
    <citation type="submission" date="2015-05" db="EMBL/GenBank/DDBJ databases">
        <title>Whole genome sequence and identification of bacterial endophytes from Costus igneus.</title>
        <authorList>
            <person name="Lee Y.P."/>
            <person name="Gan H.M."/>
            <person name="Eng W."/>
            <person name="Wheatley M.S."/>
            <person name="Caraballo A."/>
            <person name="Polter S."/>
            <person name="Savka M.A."/>
            <person name="Hudson A.O."/>
        </authorList>
    </citation>
    <scope>NUCLEOTIDE SEQUENCE [LARGE SCALE GENOMIC DNA]</scope>
    <source>
        <strain evidence="2 3">RIT379</strain>
    </source>
</reference>
<feature type="transmembrane region" description="Helical" evidence="1">
    <location>
        <begin position="135"/>
        <end position="158"/>
    </location>
</feature>
<evidence type="ECO:0000313" key="3">
    <source>
        <dbReference type="Proteomes" id="UP000036045"/>
    </source>
</evidence>
<organism evidence="2 3">
    <name type="scientific">Niallia circulans</name>
    <name type="common">Bacillus circulans</name>
    <dbReference type="NCBI Taxonomy" id="1397"/>
    <lineage>
        <taxon>Bacteria</taxon>
        <taxon>Bacillati</taxon>
        <taxon>Bacillota</taxon>
        <taxon>Bacilli</taxon>
        <taxon>Bacillales</taxon>
        <taxon>Bacillaceae</taxon>
        <taxon>Niallia</taxon>
    </lineage>
</organism>
<keyword evidence="1" id="KW-1133">Transmembrane helix</keyword>
<sequence length="175" mass="20377">MYEFKNIIWNSALYIHILTAAVPLIVGPFLFINELRNKYLNTHRVVGKIYVICIFISGLIGIYLTLFAFGGILAKLGFFLLDLAWIYTTYKAYSYIRNKKLKLHEEWMIRSYAVTFAALTFRIWSAIIGCTFDNFTLGYVIAVWLCWTGNLLVVEVWLRKSRRMTANIQSPVNLR</sequence>
<dbReference type="InterPro" id="IPR018750">
    <property type="entry name" value="DUF2306_membrane"/>
</dbReference>
<keyword evidence="1" id="KW-0472">Membrane</keyword>
<evidence type="ECO:0000313" key="2">
    <source>
        <dbReference type="EMBL" id="KLV20658.1"/>
    </source>
</evidence>
<dbReference type="Proteomes" id="UP000036045">
    <property type="component" value="Unassembled WGS sequence"/>
</dbReference>
<dbReference type="RefSeq" id="WP_047944578.1">
    <property type="nucleotide sequence ID" value="NZ_JADYUA010000057.1"/>
</dbReference>
<protein>
    <recommendedName>
        <fullName evidence="4">DUF2306 domain-containing protein</fullName>
    </recommendedName>
</protein>
<comment type="caution">
    <text evidence="2">The sequence shown here is derived from an EMBL/GenBank/DDBJ whole genome shotgun (WGS) entry which is preliminary data.</text>
</comment>
<proteinExistence type="predicted"/>
<accession>A0A0J1I3Z9</accession>
<dbReference type="Pfam" id="PF10067">
    <property type="entry name" value="DUF2306"/>
    <property type="match status" value="1"/>
</dbReference>
<dbReference type="PATRIC" id="fig|1397.4.peg.3789"/>
<evidence type="ECO:0008006" key="4">
    <source>
        <dbReference type="Google" id="ProtNLM"/>
    </source>
</evidence>
<dbReference type="EMBL" id="LDPH01000038">
    <property type="protein sequence ID" value="KLV20658.1"/>
    <property type="molecule type" value="Genomic_DNA"/>
</dbReference>
<keyword evidence="1" id="KW-0812">Transmembrane</keyword>
<evidence type="ECO:0000256" key="1">
    <source>
        <dbReference type="SAM" id="Phobius"/>
    </source>
</evidence>
<feature type="transmembrane region" description="Helical" evidence="1">
    <location>
        <begin position="111"/>
        <end position="129"/>
    </location>
</feature>
<feature type="transmembrane region" description="Helical" evidence="1">
    <location>
        <begin position="12"/>
        <end position="33"/>
    </location>
</feature>